<evidence type="ECO:0000256" key="1">
    <source>
        <dbReference type="SAM" id="SignalP"/>
    </source>
</evidence>
<evidence type="ECO:0000313" key="3">
    <source>
        <dbReference type="Proteomes" id="UP000012073"/>
    </source>
</evidence>
<name>R7Q2Y4_CHOCR</name>
<gene>
    <name evidence="2" type="ORF">CHC_T00008027001</name>
</gene>
<dbReference type="EMBL" id="HG001461">
    <property type="protein sequence ID" value="CDF32258.1"/>
    <property type="molecule type" value="Genomic_DNA"/>
</dbReference>
<organism evidence="2 3">
    <name type="scientific">Chondrus crispus</name>
    <name type="common">Carrageen Irish moss</name>
    <name type="synonym">Polymorpha crispa</name>
    <dbReference type="NCBI Taxonomy" id="2769"/>
    <lineage>
        <taxon>Eukaryota</taxon>
        <taxon>Rhodophyta</taxon>
        <taxon>Florideophyceae</taxon>
        <taxon>Rhodymeniophycidae</taxon>
        <taxon>Gigartinales</taxon>
        <taxon>Gigartinaceae</taxon>
        <taxon>Chondrus</taxon>
    </lineage>
</organism>
<dbReference type="GeneID" id="17319640"/>
<dbReference type="Proteomes" id="UP000012073">
    <property type="component" value="Unassembled WGS sequence"/>
</dbReference>
<feature type="chain" id="PRO_5004443111" description="Gal-2,6-Sulfurylases II" evidence="1">
    <location>
        <begin position="21"/>
        <end position="297"/>
    </location>
</feature>
<accession>R7Q2Y4</accession>
<dbReference type="PhylomeDB" id="R7Q2Y4"/>
<evidence type="ECO:0008006" key="4">
    <source>
        <dbReference type="Google" id="ProtNLM"/>
    </source>
</evidence>
<dbReference type="AlphaFoldDB" id="R7Q2Y4"/>
<protein>
    <recommendedName>
        <fullName evidence="4">Gal-2,6-Sulfurylases II</fullName>
    </recommendedName>
</protein>
<evidence type="ECO:0000313" key="2">
    <source>
        <dbReference type="EMBL" id="CDF32258.1"/>
    </source>
</evidence>
<dbReference type="Gramene" id="CDF32258">
    <property type="protein sequence ID" value="CDF32258"/>
    <property type="gene ID" value="CHC_T00008027001"/>
</dbReference>
<keyword evidence="1" id="KW-0732">Signal</keyword>
<dbReference type="RefSeq" id="XP_005711923.1">
    <property type="nucleotide sequence ID" value="XM_005711866.1"/>
</dbReference>
<dbReference type="OrthoDB" id="12527at2759"/>
<dbReference type="STRING" id="2769.R7Q2Y4"/>
<feature type="signal peptide" evidence="1">
    <location>
        <begin position="1"/>
        <end position="20"/>
    </location>
</feature>
<sequence>MNLKNLFIAALLCTVATVNARPRPCGSFCKFRLCNFDGDRTTLPKASFTILGAPSTAQLPFICRPGQKVGEVLKTGEAQVFDSGRYVPISEWSPRGLRRNFISTYIRPFKVPALPHSGLGRLSSSVNQHSFLHDQCMIIPVNRYEIINYATGRPTRILNASGRTECVAFRTTAPTIEVKLTWDSQDDFDLEVEEPDGDVLSFRNTRTEYGKLNGDNNAGRCDSDSDLFFGRENVVYFPNPNIETGRYKVRVIHYNKCSRRPTNWKLMVVINGAVKVKQSKFSAVEGPETVGTAAFNF</sequence>
<dbReference type="KEGG" id="ccp:CHC_T00008027001"/>
<keyword evidence="3" id="KW-1185">Reference proteome</keyword>
<proteinExistence type="predicted"/>
<reference evidence="3" key="1">
    <citation type="journal article" date="2013" name="Proc. Natl. Acad. Sci. U.S.A.">
        <title>Genome structure and metabolic features in the red seaweed Chondrus crispus shed light on evolution of the Archaeplastida.</title>
        <authorList>
            <person name="Collen J."/>
            <person name="Porcel B."/>
            <person name="Carre W."/>
            <person name="Ball S.G."/>
            <person name="Chaparro C."/>
            <person name="Tonon T."/>
            <person name="Barbeyron T."/>
            <person name="Michel G."/>
            <person name="Noel B."/>
            <person name="Valentin K."/>
            <person name="Elias M."/>
            <person name="Artiguenave F."/>
            <person name="Arun A."/>
            <person name="Aury J.M."/>
            <person name="Barbosa-Neto J.F."/>
            <person name="Bothwell J.H."/>
            <person name="Bouget F.Y."/>
            <person name="Brillet L."/>
            <person name="Cabello-Hurtado F."/>
            <person name="Capella-Gutierrez S."/>
            <person name="Charrier B."/>
            <person name="Cladiere L."/>
            <person name="Cock J.M."/>
            <person name="Coelho S.M."/>
            <person name="Colleoni C."/>
            <person name="Czjzek M."/>
            <person name="Da Silva C."/>
            <person name="Delage L."/>
            <person name="Denoeud F."/>
            <person name="Deschamps P."/>
            <person name="Dittami S.M."/>
            <person name="Gabaldon T."/>
            <person name="Gachon C.M."/>
            <person name="Groisillier A."/>
            <person name="Herve C."/>
            <person name="Jabbari K."/>
            <person name="Katinka M."/>
            <person name="Kloareg B."/>
            <person name="Kowalczyk N."/>
            <person name="Labadie K."/>
            <person name="Leblanc C."/>
            <person name="Lopez P.J."/>
            <person name="McLachlan D.H."/>
            <person name="Meslet-Cladiere L."/>
            <person name="Moustafa A."/>
            <person name="Nehr Z."/>
            <person name="Nyvall Collen P."/>
            <person name="Panaud O."/>
            <person name="Partensky F."/>
            <person name="Poulain J."/>
            <person name="Rensing S.A."/>
            <person name="Rousvoal S."/>
            <person name="Samson G."/>
            <person name="Symeonidi A."/>
            <person name="Weissenbach J."/>
            <person name="Zambounis A."/>
            <person name="Wincker P."/>
            <person name="Boyen C."/>
        </authorList>
    </citation>
    <scope>NUCLEOTIDE SEQUENCE [LARGE SCALE GENOMIC DNA]</scope>
    <source>
        <strain evidence="3">cv. Stackhouse</strain>
    </source>
</reference>